<dbReference type="AlphaFoldDB" id="A0A2X0WRP0"/>
<keyword evidence="1 2" id="KW-0732">Signal</keyword>
<keyword evidence="4" id="KW-1185">Reference proteome</keyword>
<feature type="signal peptide" evidence="2">
    <location>
        <begin position="1"/>
        <end position="22"/>
    </location>
</feature>
<evidence type="ECO:0000313" key="4">
    <source>
        <dbReference type="Proteomes" id="UP000250086"/>
    </source>
</evidence>
<dbReference type="Gene3D" id="2.40.50.200">
    <property type="entry name" value="Bacterial OB-fold"/>
    <property type="match status" value="1"/>
</dbReference>
<dbReference type="NCBIfam" id="NF033674">
    <property type="entry name" value="stress_OB_fold"/>
    <property type="match status" value="1"/>
</dbReference>
<name>A0A2X0WRP0_9GAMM</name>
<sequence>MSKAIIITTLSALALSSTVAFAAPQGFNNSSAPQGFTQAPQANAPQGFANSAAQLPAIASVSDAINKGLDEQHVTLRGRITNFIGDDKYEFQDETGTIKIELDDDQNWSHIQKDQLIEITGELDKHLQYVKIEVYRATPISK</sequence>
<dbReference type="InterPro" id="IPR005220">
    <property type="entry name" value="CarO-like"/>
</dbReference>
<evidence type="ECO:0000313" key="3">
    <source>
        <dbReference type="EMBL" id="SPT70561.1"/>
    </source>
</evidence>
<dbReference type="PANTHER" id="PTHR36571:SF1">
    <property type="entry name" value="PROTEIN YGIW"/>
    <property type="match status" value="1"/>
</dbReference>
<dbReference type="Proteomes" id="UP000250086">
    <property type="component" value="Unassembled WGS sequence"/>
</dbReference>
<proteinExistence type="predicted"/>
<dbReference type="Pfam" id="PF04076">
    <property type="entry name" value="BOF"/>
    <property type="match status" value="1"/>
</dbReference>
<gene>
    <name evidence="3" type="primary">ygiW_2</name>
    <name evidence="3" type="ORF">NCTC13093_01977</name>
</gene>
<accession>A0A2X0WRP0</accession>
<protein>
    <submittedName>
        <fullName evidence="3">Uncharacterized conserved protein</fullName>
    </submittedName>
</protein>
<dbReference type="OrthoDB" id="598245at2"/>
<dbReference type="PANTHER" id="PTHR36571">
    <property type="entry name" value="PROTEIN YGIW"/>
    <property type="match status" value="1"/>
</dbReference>
<dbReference type="EMBL" id="UAPV01000001">
    <property type="protein sequence ID" value="SPT70561.1"/>
    <property type="molecule type" value="Genomic_DNA"/>
</dbReference>
<evidence type="ECO:0000256" key="2">
    <source>
        <dbReference type="SAM" id="SignalP"/>
    </source>
</evidence>
<dbReference type="InterPro" id="IPR036700">
    <property type="entry name" value="BOBF_sf"/>
</dbReference>
<dbReference type="SUPFAM" id="SSF101756">
    <property type="entry name" value="Hypothetical protein YgiW"/>
    <property type="match status" value="1"/>
</dbReference>
<feature type="chain" id="PRO_5016062942" evidence="2">
    <location>
        <begin position="23"/>
        <end position="142"/>
    </location>
</feature>
<evidence type="ECO:0000256" key="1">
    <source>
        <dbReference type="ARBA" id="ARBA00022729"/>
    </source>
</evidence>
<organism evidence="3 4">
    <name type="scientific">Anaerobiospirillum thomasii</name>
    <dbReference type="NCBI Taxonomy" id="179995"/>
    <lineage>
        <taxon>Bacteria</taxon>
        <taxon>Pseudomonadati</taxon>
        <taxon>Pseudomonadota</taxon>
        <taxon>Gammaproteobacteria</taxon>
        <taxon>Aeromonadales</taxon>
        <taxon>Succinivibrionaceae</taxon>
        <taxon>Anaerobiospirillum</taxon>
    </lineage>
</organism>
<dbReference type="RefSeq" id="WP_113744621.1">
    <property type="nucleotide sequence ID" value="NZ_UAPU01000005.1"/>
</dbReference>
<reference evidence="3 4" key="1">
    <citation type="submission" date="2018-06" db="EMBL/GenBank/DDBJ databases">
        <authorList>
            <consortium name="Pathogen Informatics"/>
            <person name="Doyle S."/>
        </authorList>
    </citation>
    <scope>NUCLEOTIDE SEQUENCE [LARGE SCALE GENOMIC DNA]</scope>
    <source>
        <strain evidence="3 4">NCTC13093</strain>
    </source>
</reference>